<dbReference type="Gene3D" id="1.10.8.60">
    <property type="match status" value="1"/>
</dbReference>
<organism evidence="5 6">
    <name type="scientific">Edaphobacter aggregans</name>
    <dbReference type="NCBI Taxonomy" id="570835"/>
    <lineage>
        <taxon>Bacteria</taxon>
        <taxon>Pseudomonadati</taxon>
        <taxon>Acidobacteriota</taxon>
        <taxon>Terriglobia</taxon>
        <taxon>Terriglobales</taxon>
        <taxon>Acidobacteriaceae</taxon>
        <taxon>Edaphobacter</taxon>
    </lineage>
</organism>
<dbReference type="InterPro" id="IPR027417">
    <property type="entry name" value="P-loop_NTPase"/>
</dbReference>
<evidence type="ECO:0000256" key="3">
    <source>
        <dbReference type="ARBA" id="ARBA00023125"/>
    </source>
</evidence>
<dbReference type="PANTHER" id="PTHR32071:SF117">
    <property type="entry name" value="PTS-DEPENDENT DIHYDROXYACETONE KINASE OPERON REGULATORY PROTEIN-RELATED"/>
    <property type="match status" value="1"/>
</dbReference>
<protein>
    <submittedName>
        <fullName evidence="5">DNA-binding NtrC family response regulator</fullName>
    </submittedName>
</protein>
<dbReference type="Proteomes" id="UP000269669">
    <property type="component" value="Unassembled WGS sequence"/>
</dbReference>
<dbReference type="Gene3D" id="3.40.50.300">
    <property type="entry name" value="P-loop containing nucleotide triphosphate hydrolases"/>
    <property type="match status" value="1"/>
</dbReference>
<sequence>MPHEVCLVEPAGVTPQLSLSRMLRPEDGYRCKCECWTSFSAGPNFLGAQLLLAVAVPECWAAISFFRTQSCNQGRTPTLAVVPSESSEELLRSASDASDDFMFWPIREQELLERVKRLIGAATRDKDTVQGVLTEELGLEQVIGSSPAFIELLAQLTRMGPSEAPVLITGETGTGKEVCARSIHLLSRRRQQPFIPVDCGAIPEHLAESELFGHARGAFTDAHRDHKGLVSLADGGTLFLDEIDALSLNMQAKFLRFIQESTYRPVGGEQFCRANVRVIAATNRRLEQSVLDRQFRNDLYFRLNVLRLSVPPLRERRGDIALLARYFLEKLGGSGVPARKWLSPVALRKLEDYDWPGNVREVSNVMQRAIVLSPGSQILPCHILLSTGDPRGIECTPSPSNFRCAKSKAIEAFERQYVLDLLQKHDGNITRAARDADKDRRAFGRLAQKYKWDTSL</sequence>
<evidence type="ECO:0000256" key="1">
    <source>
        <dbReference type="ARBA" id="ARBA00022741"/>
    </source>
</evidence>
<dbReference type="CDD" id="cd00009">
    <property type="entry name" value="AAA"/>
    <property type="match status" value="1"/>
</dbReference>
<dbReference type="SMART" id="SM00382">
    <property type="entry name" value="AAA"/>
    <property type="match status" value="1"/>
</dbReference>
<keyword evidence="3 5" id="KW-0238">DNA-binding</keyword>
<dbReference type="InterPro" id="IPR058031">
    <property type="entry name" value="AAA_lid_NorR"/>
</dbReference>
<dbReference type="InterPro" id="IPR002078">
    <property type="entry name" value="Sigma_54_int"/>
</dbReference>
<gene>
    <name evidence="5" type="ORF">EDE15_3528</name>
</gene>
<dbReference type="InterPro" id="IPR003593">
    <property type="entry name" value="AAA+_ATPase"/>
</dbReference>
<feature type="domain" description="Sigma-54 factor interaction" evidence="4">
    <location>
        <begin position="142"/>
        <end position="371"/>
    </location>
</feature>
<dbReference type="Pfam" id="PF00158">
    <property type="entry name" value="Sigma54_activat"/>
    <property type="match status" value="1"/>
</dbReference>
<dbReference type="GO" id="GO:0006355">
    <property type="term" value="P:regulation of DNA-templated transcription"/>
    <property type="evidence" value="ECO:0007669"/>
    <property type="project" value="InterPro"/>
</dbReference>
<evidence type="ECO:0000259" key="4">
    <source>
        <dbReference type="PROSITE" id="PS50045"/>
    </source>
</evidence>
<dbReference type="GO" id="GO:0005524">
    <property type="term" value="F:ATP binding"/>
    <property type="evidence" value="ECO:0007669"/>
    <property type="project" value="UniProtKB-KW"/>
</dbReference>
<dbReference type="PROSITE" id="PS00676">
    <property type="entry name" value="SIGMA54_INTERACT_2"/>
    <property type="match status" value="1"/>
</dbReference>
<dbReference type="FunFam" id="3.40.50.300:FF:000006">
    <property type="entry name" value="DNA-binding transcriptional regulator NtrC"/>
    <property type="match status" value="1"/>
</dbReference>
<dbReference type="SUPFAM" id="SSF46689">
    <property type="entry name" value="Homeodomain-like"/>
    <property type="match status" value="1"/>
</dbReference>
<reference evidence="5 6" key="1">
    <citation type="submission" date="2018-12" db="EMBL/GenBank/DDBJ databases">
        <title>Sequencing of bacterial isolates from soil warming experiment in Harvard Forest, Massachusetts, USA.</title>
        <authorList>
            <person name="Deangelis K."/>
        </authorList>
    </citation>
    <scope>NUCLEOTIDE SEQUENCE [LARGE SCALE GENOMIC DNA]</scope>
    <source>
        <strain evidence="5 6">EB153</strain>
    </source>
</reference>
<dbReference type="RefSeq" id="WP_221761649.1">
    <property type="nucleotide sequence ID" value="NZ_RSDW01000001.1"/>
</dbReference>
<dbReference type="Pfam" id="PF25601">
    <property type="entry name" value="AAA_lid_14"/>
    <property type="match status" value="1"/>
</dbReference>
<keyword evidence="1" id="KW-0547">Nucleotide-binding</keyword>
<evidence type="ECO:0000313" key="5">
    <source>
        <dbReference type="EMBL" id="RSL17975.1"/>
    </source>
</evidence>
<dbReference type="AlphaFoldDB" id="A0A3R9WIG8"/>
<dbReference type="PANTHER" id="PTHR32071">
    <property type="entry name" value="TRANSCRIPTIONAL REGULATORY PROTEIN"/>
    <property type="match status" value="1"/>
</dbReference>
<dbReference type="SUPFAM" id="SSF52540">
    <property type="entry name" value="P-loop containing nucleoside triphosphate hydrolases"/>
    <property type="match status" value="1"/>
</dbReference>
<keyword evidence="2" id="KW-0067">ATP-binding</keyword>
<dbReference type="PROSITE" id="PS50045">
    <property type="entry name" value="SIGMA54_INTERACT_4"/>
    <property type="match status" value="1"/>
</dbReference>
<keyword evidence="6" id="KW-1185">Reference proteome</keyword>
<proteinExistence type="predicted"/>
<evidence type="ECO:0000313" key="6">
    <source>
        <dbReference type="Proteomes" id="UP000269669"/>
    </source>
</evidence>
<name>A0A3R9WIG8_9BACT</name>
<dbReference type="GO" id="GO:0003677">
    <property type="term" value="F:DNA binding"/>
    <property type="evidence" value="ECO:0007669"/>
    <property type="project" value="UniProtKB-KW"/>
</dbReference>
<comment type="caution">
    <text evidence="5">The sequence shown here is derived from an EMBL/GenBank/DDBJ whole genome shotgun (WGS) entry which is preliminary data.</text>
</comment>
<dbReference type="EMBL" id="RSDW01000001">
    <property type="protein sequence ID" value="RSL17975.1"/>
    <property type="molecule type" value="Genomic_DNA"/>
</dbReference>
<dbReference type="InterPro" id="IPR025943">
    <property type="entry name" value="Sigma_54_int_dom_ATP-bd_2"/>
</dbReference>
<dbReference type="Gene3D" id="1.10.10.60">
    <property type="entry name" value="Homeodomain-like"/>
    <property type="match status" value="1"/>
</dbReference>
<evidence type="ECO:0000256" key="2">
    <source>
        <dbReference type="ARBA" id="ARBA00022840"/>
    </source>
</evidence>
<accession>A0A3R9WIG8</accession>
<dbReference type="InterPro" id="IPR009057">
    <property type="entry name" value="Homeodomain-like_sf"/>
</dbReference>